<dbReference type="EMBL" id="JAUSYY010000001">
    <property type="protein sequence ID" value="MDQ0893317.1"/>
    <property type="molecule type" value="Genomic_DNA"/>
</dbReference>
<evidence type="ECO:0008006" key="5">
    <source>
        <dbReference type="Google" id="ProtNLM"/>
    </source>
</evidence>
<proteinExistence type="predicted"/>
<evidence type="ECO:0000256" key="2">
    <source>
        <dbReference type="SAM" id="SignalP"/>
    </source>
</evidence>
<feature type="chain" id="PRO_5047375046" description="Lipoprotein" evidence="2">
    <location>
        <begin position="25"/>
        <end position="152"/>
    </location>
</feature>
<protein>
    <recommendedName>
        <fullName evidence="5">Lipoprotein</fullName>
    </recommendedName>
</protein>
<gene>
    <name evidence="3" type="ORF">QFZ26_000872</name>
</gene>
<reference evidence="3 4" key="1">
    <citation type="submission" date="2023-07" db="EMBL/GenBank/DDBJ databases">
        <title>Comparative genomics of wheat-associated soil bacteria to identify genetic determinants of phenazine resistance.</title>
        <authorList>
            <person name="Mouncey N."/>
        </authorList>
    </citation>
    <scope>NUCLEOTIDE SEQUENCE [LARGE SCALE GENOMIC DNA]</scope>
    <source>
        <strain evidence="3 4">V3I3</strain>
    </source>
</reference>
<organism evidence="3 4">
    <name type="scientific">Agromyces ramosus</name>
    <dbReference type="NCBI Taxonomy" id="33879"/>
    <lineage>
        <taxon>Bacteria</taxon>
        <taxon>Bacillati</taxon>
        <taxon>Actinomycetota</taxon>
        <taxon>Actinomycetes</taxon>
        <taxon>Micrococcales</taxon>
        <taxon>Microbacteriaceae</taxon>
        <taxon>Agromyces</taxon>
    </lineage>
</organism>
<accession>A0ABU0R6G4</accession>
<dbReference type="PROSITE" id="PS51257">
    <property type="entry name" value="PROKAR_LIPOPROTEIN"/>
    <property type="match status" value="1"/>
</dbReference>
<keyword evidence="2" id="KW-0732">Signal</keyword>
<evidence type="ECO:0000313" key="4">
    <source>
        <dbReference type="Proteomes" id="UP001239083"/>
    </source>
</evidence>
<dbReference type="RefSeq" id="WP_307039645.1">
    <property type="nucleotide sequence ID" value="NZ_JAUSYY010000001.1"/>
</dbReference>
<feature type="region of interest" description="Disordered" evidence="1">
    <location>
        <begin position="34"/>
        <end position="62"/>
    </location>
</feature>
<feature type="compositionally biased region" description="Acidic residues" evidence="1">
    <location>
        <begin position="50"/>
        <end position="61"/>
    </location>
</feature>
<feature type="signal peptide" evidence="2">
    <location>
        <begin position="1"/>
        <end position="24"/>
    </location>
</feature>
<evidence type="ECO:0000313" key="3">
    <source>
        <dbReference type="EMBL" id="MDQ0893317.1"/>
    </source>
</evidence>
<dbReference type="Proteomes" id="UP001239083">
    <property type="component" value="Unassembled WGS sequence"/>
</dbReference>
<sequence length="152" mass="16157">MVSSVRFRRAGLVAAALASVFLLAGCAPGTSPVDNYPGMPAPEHEPDGTAAEEEHENEEGEPVAAWLEDGGKLAVTIWGSSTCPQVGRDIRVLEPAHEGNAVAIDLVERPEDEVCTMDLVPHTTVFWTPQDVTTTKPLMVEVAGTTVEVPIK</sequence>
<evidence type="ECO:0000256" key="1">
    <source>
        <dbReference type="SAM" id="MobiDB-lite"/>
    </source>
</evidence>
<comment type="caution">
    <text evidence="3">The sequence shown here is derived from an EMBL/GenBank/DDBJ whole genome shotgun (WGS) entry which is preliminary data.</text>
</comment>
<keyword evidence="4" id="KW-1185">Reference proteome</keyword>
<name>A0ABU0R6G4_9MICO</name>